<comment type="catalytic activity">
    <reaction evidence="2">
        <text>2 GTP = 3',3'-c-di-GMP + 2 diphosphate</text>
        <dbReference type="Rhea" id="RHEA:24898"/>
        <dbReference type="ChEBI" id="CHEBI:33019"/>
        <dbReference type="ChEBI" id="CHEBI:37565"/>
        <dbReference type="ChEBI" id="CHEBI:58805"/>
        <dbReference type="EC" id="2.7.7.65"/>
    </reaction>
</comment>
<dbReference type="Gene3D" id="3.30.70.270">
    <property type="match status" value="1"/>
</dbReference>
<dbReference type="Pfam" id="PF00990">
    <property type="entry name" value="GGDEF"/>
    <property type="match status" value="1"/>
</dbReference>
<evidence type="ECO:0000259" key="4">
    <source>
        <dbReference type="PROSITE" id="PS50887"/>
    </source>
</evidence>
<dbReference type="GO" id="GO:0005886">
    <property type="term" value="C:plasma membrane"/>
    <property type="evidence" value="ECO:0007669"/>
    <property type="project" value="TreeGrafter"/>
</dbReference>
<gene>
    <name evidence="5" type="ORF">TresaDRAFT_2549</name>
</gene>
<reference evidence="5 6" key="1">
    <citation type="submission" date="2011-09" db="EMBL/GenBank/DDBJ databases">
        <title>The draft genome of Treponema saccharophilum DSM 2985.</title>
        <authorList>
            <consortium name="US DOE Joint Genome Institute (JGI-PGF)"/>
            <person name="Lucas S."/>
            <person name="Copeland A."/>
            <person name="Lapidus A."/>
            <person name="Glavina del Rio T."/>
            <person name="Dalin E."/>
            <person name="Tice H."/>
            <person name="Bruce D."/>
            <person name="Goodwin L."/>
            <person name="Pitluck S."/>
            <person name="Peters L."/>
            <person name="Kyrpides N."/>
            <person name="Mavromatis K."/>
            <person name="Ivanova N."/>
            <person name="Markowitz V."/>
            <person name="Cheng J.-F."/>
            <person name="Hugenholtz P."/>
            <person name="Woyke T."/>
            <person name="Wu D."/>
            <person name="Gronow S."/>
            <person name="Wellnitz S."/>
            <person name="Brambilla E."/>
            <person name="Klenk H.-P."/>
            <person name="Eisen J.A."/>
        </authorList>
    </citation>
    <scope>NUCLEOTIDE SEQUENCE [LARGE SCALE GENOMIC DNA]</scope>
    <source>
        <strain evidence="5 6">DSM 2985</strain>
    </source>
</reference>
<dbReference type="InterPro" id="IPR029151">
    <property type="entry name" value="Sensor-like_sf"/>
</dbReference>
<evidence type="ECO:0000313" key="5">
    <source>
        <dbReference type="EMBL" id="EIC02700.1"/>
    </source>
</evidence>
<proteinExistence type="predicted"/>
<comment type="caution">
    <text evidence="5">The sequence shown here is derived from an EMBL/GenBank/DDBJ whole genome shotgun (WGS) entry which is preliminary data.</text>
</comment>
<dbReference type="OrthoDB" id="9779586at2"/>
<feature type="domain" description="GGDEF" evidence="4">
    <location>
        <begin position="338"/>
        <end position="456"/>
    </location>
</feature>
<evidence type="ECO:0000256" key="2">
    <source>
        <dbReference type="ARBA" id="ARBA00034247"/>
    </source>
</evidence>
<protein>
    <recommendedName>
        <fullName evidence="1">diguanylate cyclase</fullName>
        <ecNumber evidence="1">2.7.7.65</ecNumber>
    </recommendedName>
</protein>
<dbReference type="InterPro" id="IPR050469">
    <property type="entry name" value="Diguanylate_Cyclase"/>
</dbReference>
<evidence type="ECO:0000313" key="6">
    <source>
        <dbReference type="Proteomes" id="UP000003571"/>
    </source>
</evidence>
<dbReference type="Proteomes" id="UP000003571">
    <property type="component" value="Unassembled WGS sequence"/>
</dbReference>
<dbReference type="InterPro" id="IPR029787">
    <property type="entry name" value="Nucleotide_cyclase"/>
</dbReference>
<dbReference type="SUPFAM" id="SSF55073">
    <property type="entry name" value="Nucleotide cyclase"/>
    <property type="match status" value="1"/>
</dbReference>
<dbReference type="Gene3D" id="3.30.450.20">
    <property type="entry name" value="PAS domain"/>
    <property type="match status" value="2"/>
</dbReference>
<keyword evidence="3" id="KW-1133">Transmembrane helix</keyword>
<dbReference type="AlphaFoldDB" id="H7EID0"/>
<dbReference type="SMART" id="SM00267">
    <property type="entry name" value="GGDEF"/>
    <property type="match status" value="1"/>
</dbReference>
<dbReference type="EC" id="2.7.7.65" evidence="1"/>
<dbReference type="SUPFAM" id="SSF103190">
    <property type="entry name" value="Sensory domain-like"/>
    <property type="match status" value="1"/>
</dbReference>
<dbReference type="EMBL" id="AGRW01000035">
    <property type="protein sequence ID" value="EIC02700.1"/>
    <property type="molecule type" value="Genomic_DNA"/>
</dbReference>
<dbReference type="PATRIC" id="fig|907348.3.peg.573"/>
<dbReference type="CDD" id="cd01949">
    <property type="entry name" value="GGDEF"/>
    <property type="match status" value="1"/>
</dbReference>
<dbReference type="STRING" id="907348.TresaDRAFT_2549"/>
<dbReference type="PANTHER" id="PTHR45138">
    <property type="entry name" value="REGULATORY COMPONENTS OF SENSORY TRANSDUCTION SYSTEM"/>
    <property type="match status" value="1"/>
</dbReference>
<dbReference type="GO" id="GO:1902201">
    <property type="term" value="P:negative regulation of bacterial-type flagellum-dependent cell motility"/>
    <property type="evidence" value="ECO:0007669"/>
    <property type="project" value="TreeGrafter"/>
</dbReference>
<evidence type="ECO:0000256" key="1">
    <source>
        <dbReference type="ARBA" id="ARBA00012528"/>
    </source>
</evidence>
<dbReference type="InterPro" id="IPR043128">
    <property type="entry name" value="Rev_trsase/Diguanyl_cyclase"/>
</dbReference>
<dbReference type="RefSeq" id="WP_002702662.1">
    <property type="nucleotide sequence ID" value="NZ_AGRW01000035.1"/>
</dbReference>
<dbReference type="eggNOG" id="COG3706">
    <property type="taxonomic scope" value="Bacteria"/>
</dbReference>
<keyword evidence="3" id="KW-0472">Membrane</keyword>
<evidence type="ECO:0000256" key="3">
    <source>
        <dbReference type="SAM" id="Phobius"/>
    </source>
</evidence>
<dbReference type="NCBIfam" id="TIGR00254">
    <property type="entry name" value="GGDEF"/>
    <property type="match status" value="1"/>
</dbReference>
<name>H7EID0_9SPIR</name>
<keyword evidence="6" id="KW-1185">Reference proteome</keyword>
<feature type="transmembrane region" description="Helical" evidence="3">
    <location>
        <begin position="272"/>
        <end position="290"/>
    </location>
</feature>
<accession>H7EID0</accession>
<dbReference type="PANTHER" id="PTHR45138:SF9">
    <property type="entry name" value="DIGUANYLATE CYCLASE DGCM-RELATED"/>
    <property type="match status" value="1"/>
</dbReference>
<dbReference type="InterPro" id="IPR000160">
    <property type="entry name" value="GGDEF_dom"/>
</dbReference>
<dbReference type="PROSITE" id="PS50887">
    <property type="entry name" value="GGDEF"/>
    <property type="match status" value="1"/>
</dbReference>
<organism evidence="5 6">
    <name type="scientific">Treponema saccharophilum DSM 2985</name>
    <dbReference type="NCBI Taxonomy" id="907348"/>
    <lineage>
        <taxon>Bacteria</taxon>
        <taxon>Pseudomonadati</taxon>
        <taxon>Spirochaetota</taxon>
        <taxon>Spirochaetia</taxon>
        <taxon>Spirochaetales</taxon>
        <taxon>Treponemataceae</taxon>
        <taxon>Treponema</taxon>
    </lineage>
</organism>
<sequence length="456" mass="51380">MKKNILIRKILTAALPIVILVTIHVVIMSDATKNMIAADENMAERIFEEMANSIKVPTEVARVIAHDSFVEEFLKTESADEKSDDERIRGFLERLKAEFLLTHIAIISEKSRRCYRDDGIERVLSPEKAEDNWFEQFRESEAVTGFAAVKAEESVEKSAIYMNTRINDSSGEFIGIVSVEISMKSAIRKLSDMEKANGVRIFVVDENGLVMVSAIFNDICEESLLHMIPVKSSADGRMTVTDRISEMVFAKPIQCAGWYIIIQKDISKTSTANMLFMLAAAALLSLSLYIQRAMTREQKAPPKIVYGKEDQTDKLTGLPNRNFFKDMFGERGVFNTTRYRCLAVFDIDFFKETNDNANGDEVLVSVVHNMSRLLGDNGMTLRWGGDEFLVLFELPMESALAVCRQFVRNVESDGVVTVSVGLTAVRISDTIKKNYYRAAQYCYFVKEMGGNGVKRD</sequence>
<dbReference type="GO" id="GO:0052621">
    <property type="term" value="F:diguanylate cyclase activity"/>
    <property type="evidence" value="ECO:0007669"/>
    <property type="project" value="UniProtKB-EC"/>
</dbReference>
<dbReference type="GO" id="GO:0043709">
    <property type="term" value="P:cell adhesion involved in single-species biofilm formation"/>
    <property type="evidence" value="ECO:0007669"/>
    <property type="project" value="TreeGrafter"/>
</dbReference>
<keyword evidence="3" id="KW-0812">Transmembrane</keyword>